<evidence type="ECO:0000256" key="1">
    <source>
        <dbReference type="SAM" id="MobiDB-lite"/>
    </source>
</evidence>
<feature type="region of interest" description="Disordered" evidence="1">
    <location>
        <begin position="272"/>
        <end position="333"/>
    </location>
</feature>
<protein>
    <submittedName>
        <fullName evidence="2">Uncharacterized protein</fullName>
    </submittedName>
</protein>
<dbReference type="EMBL" id="BLXT01003731">
    <property type="protein sequence ID" value="GFO03834.1"/>
    <property type="molecule type" value="Genomic_DNA"/>
</dbReference>
<evidence type="ECO:0000313" key="2">
    <source>
        <dbReference type="EMBL" id="GFO03834.1"/>
    </source>
</evidence>
<feature type="region of interest" description="Disordered" evidence="1">
    <location>
        <begin position="663"/>
        <end position="688"/>
    </location>
</feature>
<organism evidence="2 3">
    <name type="scientific">Plakobranchus ocellatus</name>
    <dbReference type="NCBI Taxonomy" id="259542"/>
    <lineage>
        <taxon>Eukaryota</taxon>
        <taxon>Metazoa</taxon>
        <taxon>Spiralia</taxon>
        <taxon>Lophotrochozoa</taxon>
        <taxon>Mollusca</taxon>
        <taxon>Gastropoda</taxon>
        <taxon>Heterobranchia</taxon>
        <taxon>Euthyneura</taxon>
        <taxon>Panpulmonata</taxon>
        <taxon>Sacoglossa</taxon>
        <taxon>Placobranchoidea</taxon>
        <taxon>Plakobranchidae</taxon>
        <taxon>Plakobranchus</taxon>
    </lineage>
</organism>
<feature type="compositionally biased region" description="Polar residues" evidence="1">
    <location>
        <begin position="290"/>
        <end position="314"/>
    </location>
</feature>
<accession>A0AAV4ABL9</accession>
<feature type="compositionally biased region" description="Polar residues" evidence="1">
    <location>
        <begin position="534"/>
        <end position="549"/>
    </location>
</feature>
<comment type="caution">
    <text evidence="2">The sequence shown here is derived from an EMBL/GenBank/DDBJ whole genome shotgun (WGS) entry which is preliminary data.</text>
</comment>
<name>A0AAV4ABL9_9GAST</name>
<feature type="region of interest" description="Disordered" evidence="1">
    <location>
        <begin position="351"/>
        <end position="395"/>
    </location>
</feature>
<sequence length="1446" mass="157619">MQNSQRVGGESGPATSHSLATPGAQLSGTHKGGGDIDTATGGASENDTKTAYCSGQNKNTSRGRLCLPSGNNIAPNPRVGSSVASAEPFFGSVSARRSKSSSFHGDRSNRRMSGYGIQRNIMSVSRVVDRLHAMPFPPPPYFQRGRQNGVSDMPRNCAESTGHEHRWFAGDTHPPYIPPNFCFQKQYSFSQKESLNCHRQTQSMSNIGPCGKQNTAPLSGVDHSYPLTYNRANIWNSGDQDQMPSASCDPNEYAGHTRHGLHFDRTKCRASSAHSQEWRPKVSEIPLPKQTRNVQTLPMSTETSNPSRHGSSAISGREMNRRSSLPPSFCSPGRKYHQGFSGNVWKYSDAEHNRGRSRQEQFLGRARYPPTEENAEHCGHTRTGSPDSSDSDQLPPYINDILNSEAQPVNIGLNNQRHSHQSVGMFQRFSKMANAMDKVKHKFCYWDNNTNFMTKSEDRNRARYDPERKNSKSYFDEDQLFFQAKGRLHNKYAARAHHKNRVLTYVIESENSQAQNSDPQEKNRCGANYENVSHASADFTSKTSDATGSSGKGDATQEERSKRPESSLVVKAHPGMEEMQRQMNTFSHPLTTSTSSSATIASITSGAIITSTSSGLISTSTSSDTITSTSLGTAVTSSFSGTIHGQEAVSNIEYTTVGRDATASADKSSFEQSPYSGTPTASPTSLNPNATPFPSNIHQEMQEEIARAQEMDIPVNGRAFDRRAGNSHLNPQAEAFSPTLTDGKGNVFTMTSEKGVCFFRPKPGACSVHSDPRYVIQDDGHHQDTALETNVSMNKDQVMEPTHPAPVEDQCGGIQGPVNYAHNDQCGISEEQQQQVDIEQQSQITQDQYQVQPPNLYQYQGALSEEAYAPEFHHQVLHQSAIPLGSQPYPPMDRAPGSVFPYPLPITSGVNNLACVPTNPNIPFQFPPVQPVGCGPFHRNGPGLAHHVDSSPFADPSLEGHYMPEYPSFEPMAAFNSPAPNLNPLPVICYSPAAGPHSTINSGQGIPVLPSIPVHPPVQGFLPATSNLDGLAYPHHVYHVNSVMSCQNGVPQLPLQPALFHQTPEKCTDGMCERPFEKQLLSLTNQFVKSPRSQDENKMDEIECLQNSKLDKTTYSENDQLNAELADVLPKLVAFKERGNEESLRRAIAALPQQLRPYIELMIRLINALSRHNRRLEPSDLRNVMDLHTKLTSHASPTCIEGLLQQLPEVARHTEATADLENLIRSMEDMKRLDIPVSILGGEFLSATNEDATNDAPAAGIETNNLNRAPQIKENTATSTNDLLKGAHTPRTSVETSHSPDPKPLATCLPEDQLSPVLTTATALSLTSSAVALGARASVSQSHSATPITAASSTPMTAAQTVSVTAASATPVIAAPAVSVTAAAAAATAAPTSVATTWQSTPHPLPRHRSLVREDRDNGRYARSPSLNNVDIGEKLSVFEKMRKKR</sequence>
<dbReference type="Proteomes" id="UP000735302">
    <property type="component" value="Unassembled WGS sequence"/>
</dbReference>
<proteinExistence type="predicted"/>
<feature type="compositionally biased region" description="Polar residues" evidence="1">
    <location>
        <begin position="1290"/>
        <end position="1299"/>
    </location>
</feature>
<feature type="region of interest" description="Disordered" evidence="1">
    <location>
        <begin position="1255"/>
        <end position="1310"/>
    </location>
</feature>
<feature type="region of interest" description="Disordered" evidence="1">
    <location>
        <begin position="1392"/>
        <end position="1426"/>
    </location>
</feature>
<feature type="region of interest" description="Disordered" evidence="1">
    <location>
        <begin position="534"/>
        <end position="569"/>
    </location>
</feature>
<keyword evidence="3" id="KW-1185">Reference proteome</keyword>
<evidence type="ECO:0000313" key="3">
    <source>
        <dbReference type="Proteomes" id="UP000735302"/>
    </source>
</evidence>
<feature type="compositionally biased region" description="Basic and acidic residues" evidence="1">
    <location>
        <begin position="1411"/>
        <end position="1420"/>
    </location>
</feature>
<feature type="region of interest" description="Disordered" evidence="1">
    <location>
        <begin position="1"/>
        <end position="71"/>
    </location>
</feature>
<gene>
    <name evidence="2" type="ORF">PoB_003033900</name>
</gene>
<feature type="compositionally biased region" description="Polar residues" evidence="1">
    <location>
        <begin position="49"/>
        <end position="62"/>
    </location>
</feature>
<feature type="compositionally biased region" description="Polar residues" evidence="1">
    <location>
        <begin position="1262"/>
        <end position="1282"/>
    </location>
</feature>
<feature type="compositionally biased region" description="Basic and acidic residues" evidence="1">
    <location>
        <begin position="555"/>
        <end position="565"/>
    </location>
</feature>
<feature type="compositionally biased region" description="Polar residues" evidence="1">
    <location>
        <begin position="665"/>
        <end position="688"/>
    </location>
</feature>
<reference evidence="2 3" key="1">
    <citation type="journal article" date="2021" name="Elife">
        <title>Chloroplast acquisition without the gene transfer in kleptoplastic sea slugs, Plakobranchus ocellatus.</title>
        <authorList>
            <person name="Maeda T."/>
            <person name="Takahashi S."/>
            <person name="Yoshida T."/>
            <person name="Shimamura S."/>
            <person name="Takaki Y."/>
            <person name="Nagai Y."/>
            <person name="Toyoda A."/>
            <person name="Suzuki Y."/>
            <person name="Arimoto A."/>
            <person name="Ishii H."/>
            <person name="Satoh N."/>
            <person name="Nishiyama T."/>
            <person name="Hasebe M."/>
            <person name="Maruyama T."/>
            <person name="Minagawa J."/>
            <person name="Obokata J."/>
            <person name="Shigenobu S."/>
        </authorList>
    </citation>
    <scope>NUCLEOTIDE SEQUENCE [LARGE SCALE GENOMIC DNA]</scope>
</reference>
<feature type="compositionally biased region" description="Polar residues" evidence="1">
    <location>
        <begin position="13"/>
        <end position="28"/>
    </location>
</feature>